<name>A0A915ILM2_ROMCU</name>
<evidence type="ECO:0000313" key="2">
    <source>
        <dbReference type="WBParaSite" id="nRc.2.0.1.t14715-RA"/>
    </source>
</evidence>
<organism evidence="1 2">
    <name type="scientific">Romanomermis culicivorax</name>
    <name type="common">Nematode worm</name>
    <dbReference type="NCBI Taxonomy" id="13658"/>
    <lineage>
        <taxon>Eukaryota</taxon>
        <taxon>Metazoa</taxon>
        <taxon>Ecdysozoa</taxon>
        <taxon>Nematoda</taxon>
        <taxon>Enoplea</taxon>
        <taxon>Dorylaimia</taxon>
        <taxon>Mermithida</taxon>
        <taxon>Mermithoidea</taxon>
        <taxon>Mermithidae</taxon>
        <taxon>Romanomermis</taxon>
    </lineage>
</organism>
<sequence>MESALGEHMIKWVILEDDNNDQCIIGTDFLAHPDIHTILNFKDNYIEIQDLKLLLKVIPLVRPHTELFLNAANDNIVKEIPDAERVKFYDDKSDTFSQPEETKAEQVYTKTAMDCQVATPAADHDLTDHYPSPVDKWFPCHTDQQKWDLALNKMTVKT</sequence>
<accession>A0A915ILM2</accession>
<reference evidence="2" key="1">
    <citation type="submission" date="2022-11" db="UniProtKB">
        <authorList>
            <consortium name="WormBaseParasite"/>
        </authorList>
    </citation>
    <scope>IDENTIFICATION</scope>
</reference>
<evidence type="ECO:0000313" key="1">
    <source>
        <dbReference type="Proteomes" id="UP000887565"/>
    </source>
</evidence>
<proteinExistence type="predicted"/>
<dbReference type="AlphaFoldDB" id="A0A915ILM2"/>
<protein>
    <submittedName>
        <fullName evidence="2">Uncharacterized protein</fullName>
    </submittedName>
</protein>
<dbReference type="Proteomes" id="UP000887565">
    <property type="component" value="Unplaced"/>
</dbReference>
<dbReference type="WBParaSite" id="nRc.2.0.1.t14715-RA">
    <property type="protein sequence ID" value="nRc.2.0.1.t14715-RA"/>
    <property type="gene ID" value="nRc.2.0.1.g14715"/>
</dbReference>
<keyword evidence="1" id="KW-1185">Reference proteome</keyword>